<feature type="compositionally biased region" description="Low complexity" evidence="3">
    <location>
        <begin position="9"/>
        <end position="22"/>
    </location>
</feature>
<dbReference type="Pfam" id="PF00069">
    <property type="entry name" value="Pkinase"/>
    <property type="match status" value="1"/>
</dbReference>
<evidence type="ECO:0000313" key="5">
    <source>
        <dbReference type="EMBL" id="KAL0086461.1"/>
    </source>
</evidence>
<feature type="domain" description="Protein kinase" evidence="4">
    <location>
        <begin position="100"/>
        <end position="413"/>
    </location>
</feature>
<evidence type="ECO:0000256" key="3">
    <source>
        <dbReference type="SAM" id="MobiDB-lite"/>
    </source>
</evidence>
<keyword evidence="6" id="KW-1185">Reference proteome</keyword>
<keyword evidence="1" id="KW-0547">Nucleotide-binding</keyword>
<gene>
    <name evidence="5" type="ORF">J3Q64DRAFT_1809367</name>
</gene>
<sequence>MTPISPEATSSSDGQSPTSSQPYSADSSRRQSINSGLSASTSSAHSTSTTKSNRSFASLMNPKSWTKKRSSSPVKMARLEAKYGRYVKPPQHASNKDSGATSKKNIASGATAVIRLVKNPSTGVILAVKEFKKRGRQEDKRDYRKRMNNEYCISKIASGHVNIVETLDLVLDERERWCTVMEYCAGGDVFNLLAQRTINITTMDRHCLFKQLLTGLEHLHKLGIAHRDIKPENLVLTSRGTLKIADFGVADVVQNDYQTETQLCYKWCGSEPFWSPEVWALCSELSPYDGRALDVWSAAITFFCIRFGRLPFSNAFYNNNGRPIAVPRGAKQGSPAAVSAQAADGGDRDYGIYCKQRQTIGPLNCEVWKMLEPNQPDTGHILSEEERTCLAGMLDPNPKTRWTIKQALESTWIEGVEMCHDGDLPNGWRHHHCVPTLNLSHSK</sequence>
<feature type="compositionally biased region" description="Polar residues" evidence="3">
    <location>
        <begin position="53"/>
        <end position="64"/>
    </location>
</feature>
<evidence type="ECO:0000313" key="6">
    <source>
        <dbReference type="Proteomes" id="UP001448207"/>
    </source>
</evidence>
<feature type="region of interest" description="Disordered" evidence="3">
    <location>
        <begin position="1"/>
        <end position="103"/>
    </location>
</feature>
<dbReference type="InterPro" id="IPR008271">
    <property type="entry name" value="Ser/Thr_kinase_AS"/>
</dbReference>
<dbReference type="PROSITE" id="PS50011">
    <property type="entry name" value="PROTEIN_KINASE_DOM"/>
    <property type="match status" value="1"/>
</dbReference>
<dbReference type="EMBL" id="JBCLYO010000008">
    <property type="protein sequence ID" value="KAL0086461.1"/>
    <property type="molecule type" value="Genomic_DNA"/>
</dbReference>
<dbReference type="InterPro" id="IPR011009">
    <property type="entry name" value="Kinase-like_dom_sf"/>
</dbReference>
<organism evidence="5 6">
    <name type="scientific">Phycomyces blakesleeanus</name>
    <dbReference type="NCBI Taxonomy" id="4837"/>
    <lineage>
        <taxon>Eukaryota</taxon>
        <taxon>Fungi</taxon>
        <taxon>Fungi incertae sedis</taxon>
        <taxon>Mucoromycota</taxon>
        <taxon>Mucoromycotina</taxon>
        <taxon>Mucoromycetes</taxon>
        <taxon>Mucorales</taxon>
        <taxon>Phycomycetaceae</taxon>
        <taxon>Phycomyces</taxon>
    </lineage>
</organism>
<evidence type="ECO:0000259" key="4">
    <source>
        <dbReference type="PROSITE" id="PS50011"/>
    </source>
</evidence>
<accession>A0ABR3AZZ1</accession>
<proteinExistence type="predicted"/>
<comment type="caution">
    <text evidence="5">The sequence shown here is derived from an EMBL/GenBank/DDBJ whole genome shotgun (WGS) entry which is preliminary data.</text>
</comment>
<dbReference type="SUPFAM" id="SSF56112">
    <property type="entry name" value="Protein kinase-like (PK-like)"/>
    <property type="match status" value="1"/>
</dbReference>
<dbReference type="InterPro" id="IPR000719">
    <property type="entry name" value="Prot_kinase_dom"/>
</dbReference>
<dbReference type="PANTHER" id="PTHR24346:SF30">
    <property type="entry name" value="MATERNAL EMBRYONIC LEUCINE ZIPPER KINASE"/>
    <property type="match status" value="1"/>
</dbReference>
<keyword evidence="2" id="KW-0067">ATP-binding</keyword>
<dbReference type="Gene3D" id="1.10.510.10">
    <property type="entry name" value="Transferase(Phosphotransferase) domain 1"/>
    <property type="match status" value="1"/>
</dbReference>
<name>A0ABR3AZZ1_PHYBL</name>
<dbReference type="Proteomes" id="UP001448207">
    <property type="component" value="Unassembled WGS sequence"/>
</dbReference>
<dbReference type="Gene3D" id="3.30.200.20">
    <property type="entry name" value="Phosphorylase Kinase, domain 1"/>
    <property type="match status" value="1"/>
</dbReference>
<evidence type="ECO:0000256" key="1">
    <source>
        <dbReference type="ARBA" id="ARBA00022741"/>
    </source>
</evidence>
<reference evidence="5 6" key="1">
    <citation type="submission" date="2024-04" db="EMBL/GenBank/DDBJ databases">
        <title>Symmetric and asymmetric DNA N6-adenine methylation regulates different biological responses in Mucorales.</title>
        <authorList>
            <consortium name="Lawrence Berkeley National Laboratory"/>
            <person name="Lax C."/>
            <person name="Mondo S.J."/>
            <person name="Osorio-Concepcion M."/>
            <person name="Muszewska A."/>
            <person name="Corrochano-Luque M."/>
            <person name="Gutierrez G."/>
            <person name="Riley R."/>
            <person name="Lipzen A."/>
            <person name="Guo J."/>
            <person name="Hundley H."/>
            <person name="Amirebrahimi M."/>
            <person name="Ng V."/>
            <person name="Lorenzo-Gutierrez D."/>
            <person name="Binder U."/>
            <person name="Yang J."/>
            <person name="Song Y."/>
            <person name="Canovas D."/>
            <person name="Navarro E."/>
            <person name="Freitag M."/>
            <person name="Gabaldon T."/>
            <person name="Grigoriev I.V."/>
            <person name="Corrochano L.M."/>
            <person name="Nicolas F.E."/>
            <person name="Garre V."/>
        </authorList>
    </citation>
    <scope>NUCLEOTIDE SEQUENCE [LARGE SCALE GENOMIC DNA]</scope>
    <source>
        <strain evidence="5 6">L51</strain>
    </source>
</reference>
<feature type="compositionally biased region" description="Polar residues" evidence="3">
    <location>
        <begin position="92"/>
        <end position="103"/>
    </location>
</feature>
<evidence type="ECO:0000256" key="2">
    <source>
        <dbReference type="ARBA" id="ARBA00022840"/>
    </source>
</evidence>
<protein>
    <submittedName>
        <fullName evidence="5">Kinase-like domain-containing protein</fullName>
    </submittedName>
</protein>
<dbReference type="SMART" id="SM00220">
    <property type="entry name" value="S_TKc"/>
    <property type="match status" value="1"/>
</dbReference>
<feature type="compositionally biased region" description="Low complexity" evidence="3">
    <location>
        <begin position="32"/>
        <end position="52"/>
    </location>
</feature>
<dbReference type="PROSITE" id="PS00108">
    <property type="entry name" value="PROTEIN_KINASE_ST"/>
    <property type="match status" value="1"/>
</dbReference>
<dbReference type="PANTHER" id="PTHR24346">
    <property type="entry name" value="MAP/MICROTUBULE AFFINITY-REGULATING KINASE"/>
    <property type="match status" value="1"/>
</dbReference>